<dbReference type="PANTHER" id="PTHR43040:SF1">
    <property type="entry name" value="RIBONUCLEASE D"/>
    <property type="match status" value="1"/>
</dbReference>
<gene>
    <name evidence="1" type="ORF">BO97DRAFT_460448</name>
</gene>
<evidence type="ECO:0000313" key="2">
    <source>
        <dbReference type="Proteomes" id="UP000248961"/>
    </source>
</evidence>
<dbReference type="Proteomes" id="UP000248961">
    <property type="component" value="Unassembled WGS sequence"/>
</dbReference>
<dbReference type="AlphaFoldDB" id="A0A395HNN0"/>
<dbReference type="RefSeq" id="XP_025547602.1">
    <property type="nucleotide sequence ID" value="XM_025699338.1"/>
</dbReference>
<dbReference type="STRING" id="1450537.A0A395HNN0"/>
<dbReference type="GO" id="GO:0003676">
    <property type="term" value="F:nucleic acid binding"/>
    <property type="evidence" value="ECO:0007669"/>
    <property type="project" value="InterPro"/>
</dbReference>
<dbReference type="InterPro" id="IPR012337">
    <property type="entry name" value="RNaseH-like_sf"/>
</dbReference>
<organism evidence="1 2">
    <name type="scientific">Aspergillus homomorphus (strain CBS 101889)</name>
    <dbReference type="NCBI Taxonomy" id="1450537"/>
    <lineage>
        <taxon>Eukaryota</taxon>
        <taxon>Fungi</taxon>
        <taxon>Dikarya</taxon>
        <taxon>Ascomycota</taxon>
        <taxon>Pezizomycotina</taxon>
        <taxon>Eurotiomycetes</taxon>
        <taxon>Eurotiomycetidae</taxon>
        <taxon>Eurotiales</taxon>
        <taxon>Aspergillaceae</taxon>
        <taxon>Aspergillus</taxon>
        <taxon>Aspergillus subgen. Circumdati</taxon>
    </lineage>
</organism>
<dbReference type="PANTHER" id="PTHR43040">
    <property type="entry name" value="RIBONUCLEASE D"/>
    <property type="match status" value="1"/>
</dbReference>
<proteinExistence type="predicted"/>
<dbReference type="VEuPathDB" id="FungiDB:BO97DRAFT_460448"/>
<dbReference type="InterPro" id="IPR036397">
    <property type="entry name" value="RNaseH_sf"/>
</dbReference>
<evidence type="ECO:0000313" key="1">
    <source>
        <dbReference type="EMBL" id="RAL08448.1"/>
    </source>
</evidence>
<evidence type="ECO:0008006" key="3">
    <source>
        <dbReference type="Google" id="ProtNLM"/>
    </source>
</evidence>
<dbReference type="Gene3D" id="3.30.420.10">
    <property type="entry name" value="Ribonuclease H-like superfamily/Ribonuclease H"/>
    <property type="match status" value="1"/>
</dbReference>
<keyword evidence="2" id="KW-1185">Reference proteome</keyword>
<dbReference type="EMBL" id="KZ824313">
    <property type="protein sequence ID" value="RAL08448.1"/>
    <property type="molecule type" value="Genomic_DNA"/>
</dbReference>
<dbReference type="SUPFAM" id="SSF53098">
    <property type="entry name" value="Ribonuclease H-like"/>
    <property type="match status" value="1"/>
</dbReference>
<dbReference type="OrthoDB" id="26838at2759"/>
<protein>
    <recommendedName>
        <fullName evidence="3">3'-5' exonuclease domain-containing protein</fullName>
    </recommendedName>
</protein>
<accession>A0A395HNN0</accession>
<reference evidence="1 2" key="1">
    <citation type="submission" date="2018-02" db="EMBL/GenBank/DDBJ databases">
        <title>The genomes of Aspergillus section Nigri reveals drivers in fungal speciation.</title>
        <authorList>
            <consortium name="DOE Joint Genome Institute"/>
            <person name="Vesth T.C."/>
            <person name="Nybo J."/>
            <person name="Theobald S."/>
            <person name="Brandl J."/>
            <person name="Frisvad J.C."/>
            <person name="Nielsen K.F."/>
            <person name="Lyhne E.K."/>
            <person name="Kogle M.E."/>
            <person name="Kuo A."/>
            <person name="Riley R."/>
            <person name="Clum A."/>
            <person name="Nolan M."/>
            <person name="Lipzen A."/>
            <person name="Salamov A."/>
            <person name="Henrissat B."/>
            <person name="Wiebenga A."/>
            <person name="De vries R.P."/>
            <person name="Grigoriev I.V."/>
            <person name="Mortensen U.H."/>
            <person name="Andersen M.R."/>
            <person name="Baker S.E."/>
        </authorList>
    </citation>
    <scope>NUCLEOTIDE SEQUENCE [LARGE SCALE GENOMIC DNA]</scope>
    <source>
        <strain evidence="1 2">CBS 101889</strain>
    </source>
</reference>
<sequence length="241" mass="27580">MASVYPVIVDTPAQVTGMLDIILAHPGERLYIDLEGEQLSCRGTLDLISIHVEAAYQTWLVDVHTLGDCAFSTTATADGYTTLRSVPESVHRVKSVVDIQLLELASRRGFKDRYLLGLSKCISRCDRIYADEKARWQETKEKDRQLLLANSELFRVRPLVQDTLLYCAGDVALLPRLLRQFEPFPIGFWRWFAAKETRDRIKEAHENWYRPEGPEKADAPWIKGILIARKQEHKVETGRKA</sequence>
<dbReference type="GeneID" id="37203627"/>
<name>A0A395HNN0_ASPHC</name>